<feature type="compositionally biased region" description="Gly residues" evidence="1">
    <location>
        <begin position="114"/>
        <end position="126"/>
    </location>
</feature>
<feature type="compositionally biased region" description="Low complexity" evidence="1">
    <location>
        <begin position="144"/>
        <end position="164"/>
    </location>
</feature>
<feature type="compositionally biased region" description="Low complexity" evidence="1">
    <location>
        <begin position="127"/>
        <end position="136"/>
    </location>
</feature>
<dbReference type="EMBL" id="CP036455">
    <property type="protein sequence ID" value="QBI52394.1"/>
    <property type="molecule type" value="Genomic_DNA"/>
</dbReference>
<evidence type="ECO:0000313" key="4">
    <source>
        <dbReference type="Proteomes" id="UP000292235"/>
    </source>
</evidence>
<organism evidence="3 4">
    <name type="scientific">Streptomonospora litoralis</name>
    <dbReference type="NCBI Taxonomy" id="2498135"/>
    <lineage>
        <taxon>Bacteria</taxon>
        <taxon>Bacillati</taxon>
        <taxon>Actinomycetota</taxon>
        <taxon>Actinomycetes</taxon>
        <taxon>Streptosporangiales</taxon>
        <taxon>Nocardiopsidaceae</taxon>
        <taxon>Streptomonospora</taxon>
    </lineage>
</organism>
<name>A0A4P6Q121_9ACTN</name>
<dbReference type="Proteomes" id="UP000292235">
    <property type="component" value="Chromosome"/>
</dbReference>
<feature type="compositionally biased region" description="Pro residues" evidence="1">
    <location>
        <begin position="100"/>
        <end position="113"/>
    </location>
</feature>
<sequence length="208" mass="21099">MELVQLILWNGPFVVLPLLGFMALVPAPAGRRMLPAFGLVLILVYGVGYVSTVLLSYFEVFWRIPPLPVVLGQRVLDLALAAGFLLLLLGLIRGVRTGPAPKPDPAWSAPPPAAGGGVPSGHGGPVHPGNPGAYPQRPAPQPHAGPGARPQGPGAHPSGPNSGAAPPPAPAPPPGGAGDGQEWQGPPPWQYGPSGPRQRPGGAPQADG</sequence>
<keyword evidence="4" id="KW-1185">Reference proteome</keyword>
<dbReference type="RefSeq" id="WP_131096955.1">
    <property type="nucleotide sequence ID" value="NZ_CP036455.1"/>
</dbReference>
<keyword evidence="2" id="KW-0472">Membrane</keyword>
<keyword evidence="2" id="KW-0812">Transmembrane</keyword>
<feature type="transmembrane region" description="Helical" evidence="2">
    <location>
        <begin position="6"/>
        <end position="25"/>
    </location>
</feature>
<evidence type="ECO:0000313" key="3">
    <source>
        <dbReference type="EMBL" id="QBI52394.1"/>
    </source>
</evidence>
<reference evidence="3 4" key="1">
    <citation type="submission" date="2019-02" db="EMBL/GenBank/DDBJ databases">
        <authorList>
            <person name="Khodamoradi S."/>
            <person name="Hahnke R.L."/>
            <person name="Kaempfer P."/>
            <person name="Schumann P."/>
            <person name="Rohde M."/>
            <person name="Steinert M."/>
            <person name="Luzhetskyy A."/>
            <person name="Wink J."/>
            <person name="Ruckert C."/>
        </authorList>
    </citation>
    <scope>NUCLEOTIDE SEQUENCE [LARGE SCALE GENOMIC DNA]</scope>
    <source>
        <strain evidence="3 4">M2</strain>
    </source>
</reference>
<feature type="transmembrane region" description="Helical" evidence="2">
    <location>
        <begin position="37"/>
        <end position="58"/>
    </location>
</feature>
<dbReference type="AlphaFoldDB" id="A0A4P6Q121"/>
<protein>
    <submittedName>
        <fullName evidence="3">Uncharacterized protein</fullName>
    </submittedName>
</protein>
<feature type="transmembrane region" description="Helical" evidence="2">
    <location>
        <begin position="78"/>
        <end position="95"/>
    </location>
</feature>
<gene>
    <name evidence="3" type="ORF">EKD16_02895</name>
</gene>
<evidence type="ECO:0000256" key="2">
    <source>
        <dbReference type="SAM" id="Phobius"/>
    </source>
</evidence>
<accession>A0A4P6Q121</accession>
<keyword evidence="2" id="KW-1133">Transmembrane helix</keyword>
<feature type="region of interest" description="Disordered" evidence="1">
    <location>
        <begin position="100"/>
        <end position="208"/>
    </location>
</feature>
<evidence type="ECO:0000256" key="1">
    <source>
        <dbReference type="SAM" id="MobiDB-lite"/>
    </source>
</evidence>
<feature type="compositionally biased region" description="Pro residues" evidence="1">
    <location>
        <begin position="165"/>
        <end position="175"/>
    </location>
</feature>
<proteinExistence type="predicted"/>
<dbReference type="KEGG" id="strr:EKD16_02895"/>